<protein>
    <submittedName>
        <fullName evidence="2">DUF3280 domain-containing protein</fullName>
    </submittedName>
</protein>
<reference evidence="2 3" key="1">
    <citation type="submission" date="2022-04" db="EMBL/GenBank/DDBJ databases">
        <title>Paracoccus sp. YLB-12 draft genome sequence.</title>
        <authorList>
            <person name="Yu L."/>
        </authorList>
    </citation>
    <scope>NUCLEOTIDE SEQUENCE [LARGE SCALE GENOMIC DNA]</scope>
    <source>
        <strain evidence="2 3">YLB-12</strain>
    </source>
</reference>
<gene>
    <name evidence="2" type="ORF">MU516_02130</name>
</gene>
<dbReference type="Proteomes" id="UP001320702">
    <property type="component" value="Unassembled WGS sequence"/>
</dbReference>
<comment type="caution">
    <text evidence="2">The sequence shown here is derived from an EMBL/GenBank/DDBJ whole genome shotgun (WGS) entry which is preliminary data.</text>
</comment>
<evidence type="ECO:0000256" key="1">
    <source>
        <dbReference type="SAM" id="SignalP"/>
    </source>
</evidence>
<keyword evidence="1" id="KW-0732">Signal</keyword>
<feature type="chain" id="PRO_5045208961" evidence="1">
    <location>
        <begin position="20"/>
        <end position="151"/>
    </location>
</feature>
<dbReference type="RefSeq" id="WP_260275543.1">
    <property type="nucleotide sequence ID" value="NZ_JANAVZ010000001.1"/>
</dbReference>
<dbReference type="InterPro" id="IPR021698">
    <property type="entry name" value="DUF3280"/>
</dbReference>
<proteinExistence type="predicted"/>
<accession>A0ABT2K6P9</accession>
<name>A0ABT2K6P9_9RHOB</name>
<dbReference type="EMBL" id="JANAVZ010000001">
    <property type="protein sequence ID" value="MCT4331664.1"/>
    <property type="molecule type" value="Genomic_DNA"/>
</dbReference>
<keyword evidence="3" id="KW-1185">Reference proteome</keyword>
<evidence type="ECO:0000313" key="2">
    <source>
        <dbReference type="EMBL" id="MCT4331664.1"/>
    </source>
</evidence>
<feature type="signal peptide" evidence="1">
    <location>
        <begin position="1"/>
        <end position="19"/>
    </location>
</feature>
<organism evidence="2 3">
    <name type="scientific">Paracoccus maritimus</name>
    <dbReference type="NCBI Taxonomy" id="2933292"/>
    <lineage>
        <taxon>Bacteria</taxon>
        <taxon>Pseudomonadati</taxon>
        <taxon>Pseudomonadota</taxon>
        <taxon>Alphaproteobacteria</taxon>
        <taxon>Rhodobacterales</taxon>
        <taxon>Paracoccaceae</taxon>
        <taxon>Paracoccus</taxon>
    </lineage>
</organism>
<dbReference type="Pfam" id="PF11684">
    <property type="entry name" value="DUF3280"/>
    <property type="match status" value="1"/>
</dbReference>
<sequence>MRNVIAAMLLAALPATTGAQQVGILPVKLLDTSREARDQQQDHQRRMDILAETLLSEIDGASLIAADAVATCSPETTECLLGLARDSGDDQALFIVAQKTSTLILQLFANLVDTESGDLILSRNLNFRGDNDEAWRRAGRFLARQMREAGE</sequence>
<evidence type="ECO:0000313" key="3">
    <source>
        <dbReference type="Proteomes" id="UP001320702"/>
    </source>
</evidence>